<accession>A0A2M4DAK3</accession>
<keyword evidence="1" id="KW-0732">Signal</keyword>
<protein>
    <recommendedName>
        <fullName evidence="3">Secreted protein</fullName>
    </recommendedName>
</protein>
<evidence type="ECO:0000313" key="2">
    <source>
        <dbReference type="EMBL" id="MBW74575.1"/>
    </source>
</evidence>
<feature type="chain" id="PRO_5014649831" description="Secreted protein" evidence="1">
    <location>
        <begin position="27"/>
        <end position="104"/>
    </location>
</feature>
<dbReference type="EMBL" id="GGFL01010397">
    <property type="protein sequence ID" value="MBW74575.1"/>
    <property type="molecule type" value="Transcribed_RNA"/>
</dbReference>
<reference evidence="2" key="1">
    <citation type="submission" date="2018-01" db="EMBL/GenBank/DDBJ databases">
        <title>An insight into the sialome of Amazonian anophelines.</title>
        <authorList>
            <person name="Ribeiro J.M."/>
            <person name="Scarpassa V."/>
            <person name="Calvo E."/>
        </authorList>
    </citation>
    <scope>NUCLEOTIDE SEQUENCE</scope>
</reference>
<sequence>MMQVHCWHLLVVVVLVLVVVVEVVAAMEVMAIAANLRPHHSSMVVVAWQGQHLTKGALPFGDASMGPPLHVVVVVVAAAVVVTTFPYPSVPVGTVDLIPSPYPY</sequence>
<name>A0A2M4DAK3_ANODA</name>
<feature type="signal peptide" evidence="1">
    <location>
        <begin position="1"/>
        <end position="26"/>
    </location>
</feature>
<proteinExistence type="predicted"/>
<evidence type="ECO:0008006" key="3">
    <source>
        <dbReference type="Google" id="ProtNLM"/>
    </source>
</evidence>
<evidence type="ECO:0000256" key="1">
    <source>
        <dbReference type="SAM" id="SignalP"/>
    </source>
</evidence>
<organism evidence="2">
    <name type="scientific">Anopheles darlingi</name>
    <name type="common">Mosquito</name>
    <dbReference type="NCBI Taxonomy" id="43151"/>
    <lineage>
        <taxon>Eukaryota</taxon>
        <taxon>Metazoa</taxon>
        <taxon>Ecdysozoa</taxon>
        <taxon>Arthropoda</taxon>
        <taxon>Hexapoda</taxon>
        <taxon>Insecta</taxon>
        <taxon>Pterygota</taxon>
        <taxon>Neoptera</taxon>
        <taxon>Endopterygota</taxon>
        <taxon>Diptera</taxon>
        <taxon>Nematocera</taxon>
        <taxon>Culicoidea</taxon>
        <taxon>Culicidae</taxon>
        <taxon>Anophelinae</taxon>
        <taxon>Anopheles</taxon>
    </lineage>
</organism>
<dbReference type="AlphaFoldDB" id="A0A2M4DAK3"/>